<keyword evidence="2" id="KW-1185">Reference proteome</keyword>
<evidence type="ECO:0000313" key="2">
    <source>
        <dbReference type="Proteomes" id="UP000031014"/>
    </source>
</evidence>
<organism evidence="1 2">
    <name type="scientific">Mesobacillus selenatarsenatis (strain DSM 18680 / JCM 14380 / FERM P-15431 / SF-1)</name>
    <dbReference type="NCBI Taxonomy" id="1321606"/>
    <lineage>
        <taxon>Bacteria</taxon>
        <taxon>Bacillati</taxon>
        <taxon>Bacillota</taxon>
        <taxon>Bacilli</taxon>
        <taxon>Bacillales</taxon>
        <taxon>Bacillaceae</taxon>
        <taxon>Mesobacillus</taxon>
    </lineage>
</organism>
<gene>
    <name evidence="1" type="ORF">SAMD00020551_0512</name>
</gene>
<dbReference type="InterPro" id="IPR056510">
    <property type="entry name" value="WapI"/>
</dbReference>
<dbReference type="Pfam" id="PF24716">
    <property type="entry name" value="WapI"/>
    <property type="match status" value="1"/>
</dbReference>
<protein>
    <submittedName>
        <fullName evidence="1">Uncharacterized protein</fullName>
    </submittedName>
</protein>
<dbReference type="AlphaFoldDB" id="A0A0A8WZJ8"/>
<dbReference type="EMBL" id="BASE01000012">
    <property type="protein sequence ID" value="GAM12379.1"/>
    <property type="molecule type" value="Genomic_DNA"/>
</dbReference>
<accession>A0A0A8WZJ8</accession>
<proteinExistence type="predicted"/>
<comment type="caution">
    <text evidence="1">The sequence shown here is derived from an EMBL/GenBank/DDBJ whole genome shotgun (WGS) entry which is preliminary data.</text>
</comment>
<name>A0A0A8WZJ8_MESS1</name>
<reference evidence="1 2" key="1">
    <citation type="submission" date="2013-06" db="EMBL/GenBank/DDBJ databases">
        <title>Whole genome shotgun sequence of Bacillus selenatarsenatis SF-1.</title>
        <authorList>
            <person name="Kuroda M."/>
            <person name="Sei K."/>
            <person name="Yamashita M."/>
            <person name="Ike M."/>
        </authorList>
    </citation>
    <scope>NUCLEOTIDE SEQUENCE [LARGE SCALE GENOMIC DNA]</scope>
    <source>
        <strain evidence="1 2">SF-1</strain>
    </source>
</reference>
<sequence>MQDWGRASLINLDGYLELEGELDKKGRVSWKVEPCYPSGIGAVLKFDFCSDQSYLKALIKEIESILSVFPVLEKP</sequence>
<dbReference type="Proteomes" id="UP000031014">
    <property type="component" value="Unassembled WGS sequence"/>
</dbReference>
<evidence type="ECO:0000313" key="1">
    <source>
        <dbReference type="EMBL" id="GAM12379.1"/>
    </source>
</evidence>